<proteinExistence type="predicted"/>
<protein>
    <submittedName>
        <fullName evidence="1">Uncharacterized protein</fullName>
    </submittedName>
</protein>
<evidence type="ECO:0000313" key="1">
    <source>
        <dbReference type="EnsemblMetazoa" id="Aqu2.1.22123_001"/>
    </source>
</evidence>
<name>A0A1X7U384_AMPQE</name>
<dbReference type="EnsemblMetazoa" id="Aqu2.1.22123_001">
    <property type="protein sequence ID" value="Aqu2.1.22123_001"/>
    <property type="gene ID" value="Aqu2.1.22123"/>
</dbReference>
<organism evidence="1">
    <name type="scientific">Amphimedon queenslandica</name>
    <name type="common">Sponge</name>
    <dbReference type="NCBI Taxonomy" id="400682"/>
    <lineage>
        <taxon>Eukaryota</taxon>
        <taxon>Metazoa</taxon>
        <taxon>Porifera</taxon>
        <taxon>Demospongiae</taxon>
        <taxon>Heteroscleromorpha</taxon>
        <taxon>Haplosclerida</taxon>
        <taxon>Niphatidae</taxon>
        <taxon>Amphimedon</taxon>
    </lineage>
</organism>
<dbReference type="AlphaFoldDB" id="A0A1X7U384"/>
<reference evidence="1" key="1">
    <citation type="submission" date="2017-05" db="UniProtKB">
        <authorList>
            <consortium name="EnsemblMetazoa"/>
        </authorList>
    </citation>
    <scope>IDENTIFICATION</scope>
</reference>
<dbReference type="InParanoid" id="A0A1X7U384"/>
<accession>A0A1X7U384</accession>
<sequence>MGYLLVNILWSPDTGVFLTCPHLTRYQDVGLVLRYISSDTLDENVYFTQLSL</sequence>